<gene>
    <name evidence="7" type="ORF">GCM10009668_09870</name>
</gene>
<feature type="transmembrane region" description="Helical" evidence="4">
    <location>
        <begin position="49"/>
        <end position="67"/>
    </location>
</feature>
<feature type="transmembrane region" description="Helical" evidence="4">
    <location>
        <begin position="87"/>
        <end position="109"/>
    </location>
</feature>
<evidence type="ECO:0000313" key="8">
    <source>
        <dbReference type="Proteomes" id="UP001501581"/>
    </source>
</evidence>
<keyword evidence="4" id="KW-0812">Transmembrane</keyword>
<feature type="domain" description="DUF5931" evidence="6">
    <location>
        <begin position="7"/>
        <end position="139"/>
    </location>
</feature>
<feature type="domain" description="Histidine kinase/HSP90-like ATPase" evidence="5">
    <location>
        <begin position="261"/>
        <end position="354"/>
    </location>
</feature>
<evidence type="ECO:0000259" key="5">
    <source>
        <dbReference type="Pfam" id="PF02518"/>
    </source>
</evidence>
<comment type="caution">
    <text evidence="7">The sequence shown here is derived from an EMBL/GenBank/DDBJ whole genome shotgun (WGS) entry which is preliminary data.</text>
</comment>
<evidence type="ECO:0000256" key="4">
    <source>
        <dbReference type="SAM" id="Phobius"/>
    </source>
</evidence>
<keyword evidence="3" id="KW-0902">Two-component regulatory system</keyword>
<feature type="transmembrane region" description="Helical" evidence="4">
    <location>
        <begin position="121"/>
        <end position="140"/>
    </location>
</feature>
<name>A0ABP4EAX9_9ACTN</name>
<dbReference type="EMBL" id="BAAALG010000003">
    <property type="protein sequence ID" value="GAA1095714.1"/>
    <property type="molecule type" value="Genomic_DNA"/>
</dbReference>
<evidence type="ECO:0000313" key="7">
    <source>
        <dbReference type="EMBL" id="GAA1095714.1"/>
    </source>
</evidence>
<protein>
    <submittedName>
        <fullName evidence="7">DUF5931 domain-containing protein</fullName>
    </submittedName>
</protein>
<sequence length="359" mass="38317">MLTANMVALNLFRYDNFSRPHLALAIIAALVLWTVAMIWAYAAPRRRTPLLLGLDLAVALAALVSTLEVKGSWFNASVPGFWVAGALLAWAIHWRWIGGLLAAALLSIVDLSIRDSISQTNYANVFLLLIGGSIVGYMAGSLREMAASRAVAERAAATAAERARLARAVHDGVLQVLALVQRRGRELGGEAAELGRLAGEQETALRSLIRQQDVTSSAGHQGAETDLMVRLEQLSTGRGSLQVHLAGPGARVMVEESVAAELGAVVEECLANVVRHVGPDASVWLFVEELGDQVALSVRDAGPGIDPARLQQAREQGRLGVAESIRGRIADLHGTAILTTAPGQGVEWEFSVPRNQEAR</sequence>
<keyword evidence="1" id="KW-0808">Transferase</keyword>
<keyword evidence="4" id="KW-0472">Membrane</keyword>
<evidence type="ECO:0000259" key="6">
    <source>
        <dbReference type="Pfam" id="PF19354"/>
    </source>
</evidence>
<dbReference type="InterPro" id="IPR045975">
    <property type="entry name" value="DUF5931"/>
</dbReference>
<organism evidence="7 8">
    <name type="scientific">Nocardioides dubius</name>
    <dbReference type="NCBI Taxonomy" id="317019"/>
    <lineage>
        <taxon>Bacteria</taxon>
        <taxon>Bacillati</taxon>
        <taxon>Actinomycetota</taxon>
        <taxon>Actinomycetes</taxon>
        <taxon>Propionibacteriales</taxon>
        <taxon>Nocardioidaceae</taxon>
        <taxon>Nocardioides</taxon>
    </lineage>
</organism>
<dbReference type="SUPFAM" id="SSF55874">
    <property type="entry name" value="ATPase domain of HSP90 chaperone/DNA topoisomerase II/histidine kinase"/>
    <property type="match status" value="1"/>
</dbReference>
<evidence type="ECO:0000256" key="1">
    <source>
        <dbReference type="ARBA" id="ARBA00022679"/>
    </source>
</evidence>
<dbReference type="Gene3D" id="3.30.565.10">
    <property type="entry name" value="Histidine kinase-like ATPase, C-terminal domain"/>
    <property type="match status" value="1"/>
</dbReference>
<keyword evidence="2" id="KW-0418">Kinase</keyword>
<keyword evidence="4" id="KW-1133">Transmembrane helix</keyword>
<dbReference type="PANTHER" id="PTHR24421">
    <property type="entry name" value="NITRATE/NITRITE SENSOR PROTEIN NARX-RELATED"/>
    <property type="match status" value="1"/>
</dbReference>
<feature type="transmembrane region" description="Helical" evidence="4">
    <location>
        <begin position="20"/>
        <end position="42"/>
    </location>
</feature>
<accession>A0ABP4EAX9</accession>
<dbReference type="InterPro" id="IPR003594">
    <property type="entry name" value="HATPase_dom"/>
</dbReference>
<dbReference type="PANTHER" id="PTHR24421:SF61">
    <property type="entry name" value="OXYGEN SENSOR HISTIDINE KINASE NREB"/>
    <property type="match status" value="1"/>
</dbReference>
<dbReference type="InterPro" id="IPR050482">
    <property type="entry name" value="Sensor_HK_TwoCompSys"/>
</dbReference>
<dbReference type="Pfam" id="PF02518">
    <property type="entry name" value="HATPase_c"/>
    <property type="match status" value="1"/>
</dbReference>
<dbReference type="NCBIfam" id="NF047322">
    <property type="entry name" value="HK_morpho_MacS"/>
    <property type="match status" value="1"/>
</dbReference>
<dbReference type="Pfam" id="PF19354">
    <property type="entry name" value="DUF5931"/>
    <property type="match status" value="1"/>
</dbReference>
<keyword evidence="8" id="KW-1185">Reference proteome</keyword>
<dbReference type="InterPro" id="IPR036890">
    <property type="entry name" value="HATPase_C_sf"/>
</dbReference>
<proteinExistence type="predicted"/>
<dbReference type="Proteomes" id="UP001501581">
    <property type="component" value="Unassembled WGS sequence"/>
</dbReference>
<reference evidence="8" key="1">
    <citation type="journal article" date="2019" name="Int. J. Syst. Evol. Microbiol.">
        <title>The Global Catalogue of Microorganisms (GCM) 10K type strain sequencing project: providing services to taxonomists for standard genome sequencing and annotation.</title>
        <authorList>
            <consortium name="The Broad Institute Genomics Platform"/>
            <consortium name="The Broad Institute Genome Sequencing Center for Infectious Disease"/>
            <person name="Wu L."/>
            <person name="Ma J."/>
        </authorList>
    </citation>
    <scope>NUCLEOTIDE SEQUENCE [LARGE SCALE GENOMIC DNA]</scope>
    <source>
        <strain evidence="8">JCM 13008</strain>
    </source>
</reference>
<evidence type="ECO:0000256" key="2">
    <source>
        <dbReference type="ARBA" id="ARBA00022777"/>
    </source>
</evidence>
<evidence type="ECO:0000256" key="3">
    <source>
        <dbReference type="ARBA" id="ARBA00023012"/>
    </source>
</evidence>